<protein>
    <submittedName>
        <fullName evidence="2">Uncharacterized protein</fullName>
    </submittedName>
</protein>
<evidence type="ECO:0000256" key="1">
    <source>
        <dbReference type="SAM" id="MobiDB-lite"/>
    </source>
</evidence>
<gene>
    <name evidence="2" type="ORF">THSYN_02340</name>
</gene>
<feature type="compositionally biased region" description="Basic and acidic residues" evidence="1">
    <location>
        <begin position="93"/>
        <end position="105"/>
    </location>
</feature>
<reference evidence="2 3" key="1">
    <citation type="submission" date="2017-03" db="EMBL/GenBank/DDBJ databases">
        <title>Complete genome sequence of Candidatus 'Thiodictyon syntrophicum' sp. nov. strain Cad16T, a photolithoautotroph purple sulfur bacterium isolated from an alpine meromictic lake.</title>
        <authorList>
            <person name="Luedin S.M."/>
            <person name="Pothier J.F."/>
            <person name="Danza F."/>
            <person name="Storelli N."/>
            <person name="Wittwer M."/>
            <person name="Tonolla M."/>
        </authorList>
    </citation>
    <scope>NUCLEOTIDE SEQUENCE [LARGE SCALE GENOMIC DNA]</scope>
    <source>
        <strain evidence="2 3">Cad16T</strain>
    </source>
</reference>
<evidence type="ECO:0000313" key="2">
    <source>
        <dbReference type="EMBL" id="AUB79913.1"/>
    </source>
</evidence>
<feature type="region of interest" description="Disordered" evidence="1">
    <location>
        <begin position="90"/>
        <end position="111"/>
    </location>
</feature>
<dbReference type="AlphaFoldDB" id="A0A2K8U2V3"/>
<dbReference type="KEGG" id="tsy:THSYN_02340"/>
<feature type="compositionally biased region" description="Basic and acidic residues" evidence="1">
    <location>
        <begin position="21"/>
        <end position="40"/>
    </location>
</feature>
<feature type="compositionally biased region" description="Basic and acidic residues" evidence="1">
    <location>
        <begin position="1"/>
        <end position="13"/>
    </location>
</feature>
<evidence type="ECO:0000313" key="3">
    <source>
        <dbReference type="Proteomes" id="UP000232638"/>
    </source>
</evidence>
<dbReference type="EMBL" id="CP020370">
    <property type="protein sequence ID" value="AUB79913.1"/>
    <property type="molecule type" value="Genomic_DNA"/>
</dbReference>
<organism evidence="2 3">
    <name type="scientific">Candidatus Thiodictyon syntrophicum</name>
    <dbReference type="NCBI Taxonomy" id="1166950"/>
    <lineage>
        <taxon>Bacteria</taxon>
        <taxon>Pseudomonadati</taxon>
        <taxon>Pseudomonadota</taxon>
        <taxon>Gammaproteobacteria</taxon>
        <taxon>Chromatiales</taxon>
        <taxon>Chromatiaceae</taxon>
        <taxon>Thiodictyon</taxon>
    </lineage>
</organism>
<proteinExistence type="predicted"/>
<dbReference type="Proteomes" id="UP000232638">
    <property type="component" value="Chromosome"/>
</dbReference>
<feature type="region of interest" description="Disordered" evidence="1">
    <location>
        <begin position="1"/>
        <end position="40"/>
    </location>
</feature>
<accession>A0A2K8U2V3</accession>
<keyword evidence="3" id="KW-1185">Reference proteome</keyword>
<sequence length="111" mass="12334">MVTKDLAEEREGYEQASAEAPEQRALAEERGRRGEAQDAELRDLRRQAGETAAELGQVRGHFEALRGQVEDLRDARARIEAERDQARAALQEAHGEAQERARRIEALGGAT</sequence>
<name>A0A2K8U2V3_9GAMM</name>